<name>A0A0N1EK10_9HELI</name>
<evidence type="ECO:0000313" key="1">
    <source>
        <dbReference type="EMBL" id="KPH55207.1"/>
    </source>
</evidence>
<reference evidence="1 2" key="1">
    <citation type="submission" date="2014-06" db="EMBL/GenBank/DDBJ databases">
        <title>Helicobacter pullorum isolates in fresh chicken meat - phenotypic and genotypic features.</title>
        <authorList>
            <person name="Borges V."/>
            <person name="Santos A."/>
            <person name="Correia C.B."/>
            <person name="Saraiva M."/>
            <person name="Menard A."/>
            <person name="Vieira L."/>
            <person name="Sampaio D.A."/>
            <person name="Gomes J.P."/>
            <person name="Oleastro M."/>
        </authorList>
    </citation>
    <scope>NUCLEOTIDE SEQUENCE [LARGE SCALE GENOMIC DNA]</scope>
    <source>
        <strain evidence="1 2">229334/12</strain>
    </source>
</reference>
<evidence type="ECO:0000313" key="2">
    <source>
        <dbReference type="Proteomes" id="UP000037997"/>
    </source>
</evidence>
<dbReference type="AlphaFoldDB" id="A0A0N1EK10"/>
<sequence length="210" mass="23724">MLSGCATTAYYSTEQDPQIAFDKQEPITIFLGRNPSISDKKFGLLLGELMIEEGFSINGFNTESKQTPYALVFDIETKSSQYTGSYNYTTYNYSTQSTYIPGAFGNGYNPGTTITTTTQTPTTHTQFYTGTYVYKIIRIYVFFKNTKNEMEQLWYGGVSVGASAYSQYEKNTIRNLVKLIGQNHKGDLVISKDIWQKDAESSLDSVWNEE</sequence>
<gene>
    <name evidence="1" type="ORF">HPU229334_09695</name>
</gene>
<dbReference type="PATRIC" id="fig|35818.11.peg.1917"/>
<dbReference type="Proteomes" id="UP000037997">
    <property type="component" value="Unassembled WGS sequence"/>
</dbReference>
<organism evidence="1 2">
    <name type="scientific">Helicobacter pullorum</name>
    <dbReference type="NCBI Taxonomy" id="35818"/>
    <lineage>
        <taxon>Bacteria</taxon>
        <taxon>Pseudomonadati</taxon>
        <taxon>Campylobacterota</taxon>
        <taxon>Epsilonproteobacteria</taxon>
        <taxon>Campylobacterales</taxon>
        <taxon>Helicobacteraceae</taxon>
        <taxon>Helicobacter</taxon>
    </lineage>
</organism>
<evidence type="ECO:0008006" key="3">
    <source>
        <dbReference type="Google" id="ProtNLM"/>
    </source>
</evidence>
<dbReference type="EMBL" id="JNOC01000051">
    <property type="protein sequence ID" value="KPH55207.1"/>
    <property type="molecule type" value="Genomic_DNA"/>
</dbReference>
<accession>A0A0N1EK10</accession>
<protein>
    <recommendedName>
        <fullName evidence="3">DUF4136 domain-containing protein</fullName>
    </recommendedName>
</protein>
<proteinExistence type="predicted"/>
<comment type="caution">
    <text evidence="1">The sequence shown here is derived from an EMBL/GenBank/DDBJ whole genome shotgun (WGS) entry which is preliminary data.</text>
</comment>